<evidence type="ECO:0000313" key="2">
    <source>
        <dbReference type="Proteomes" id="UP001209713"/>
    </source>
</evidence>
<comment type="caution">
    <text evidence="1">The sequence shown here is derived from an EMBL/GenBank/DDBJ whole genome shotgun (WGS) entry which is preliminary data.</text>
</comment>
<dbReference type="EMBL" id="JAOVZB010000001">
    <property type="protein sequence ID" value="MCV2401493.1"/>
    <property type="molecule type" value="Genomic_DNA"/>
</dbReference>
<evidence type="ECO:0008006" key="3">
    <source>
        <dbReference type="Google" id="ProtNLM"/>
    </source>
</evidence>
<keyword evidence="2" id="KW-1185">Reference proteome</keyword>
<reference evidence="1 2" key="1">
    <citation type="submission" date="2022-10" db="EMBL/GenBank/DDBJ databases">
        <title>Marinomonas transparenta sp. nov. and Marinomonas sargassi sp. nov., isolated from marine alga (Sargassum natans (L.) Gaillon).</title>
        <authorList>
            <person name="Wang Y."/>
        </authorList>
    </citation>
    <scope>NUCLEOTIDE SEQUENCE [LARGE SCALE GENOMIC DNA]</scope>
    <source>
        <strain evidence="1 2">C2222</strain>
    </source>
</reference>
<name>A0ABT2YNM6_9GAMM</name>
<gene>
    <name evidence="1" type="ORF">OFY17_01225</name>
</gene>
<accession>A0ABT2YNM6</accession>
<evidence type="ECO:0000313" key="1">
    <source>
        <dbReference type="EMBL" id="MCV2401493.1"/>
    </source>
</evidence>
<organism evidence="1 2">
    <name type="scientific">Marinomonas sargassi</name>
    <dbReference type="NCBI Taxonomy" id="2984494"/>
    <lineage>
        <taxon>Bacteria</taxon>
        <taxon>Pseudomonadati</taxon>
        <taxon>Pseudomonadota</taxon>
        <taxon>Gammaproteobacteria</taxon>
        <taxon>Oceanospirillales</taxon>
        <taxon>Oceanospirillaceae</taxon>
        <taxon>Marinomonas</taxon>
    </lineage>
</organism>
<proteinExistence type="predicted"/>
<dbReference type="RefSeq" id="WP_263528868.1">
    <property type="nucleotide sequence ID" value="NZ_JAOVZB010000001.1"/>
</dbReference>
<sequence>MLDMSHLTELSDELEKSVTEKDIEKIQTLCEENDAFIHTITPLDNQFDNEKVKAFILVHQSAIQLMTEVHKEMQSKLFLTNKSRKSVNKYKGIKNAK</sequence>
<protein>
    <recommendedName>
        <fullName evidence="3">Flagellar protein FliT</fullName>
    </recommendedName>
</protein>
<dbReference type="Proteomes" id="UP001209713">
    <property type="component" value="Unassembled WGS sequence"/>
</dbReference>